<dbReference type="Gene3D" id="3.90.1150.10">
    <property type="entry name" value="Aspartate Aminotransferase, domain 1"/>
    <property type="match status" value="2"/>
</dbReference>
<dbReference type="GO" id="GO:0005739">
    <property type="term" value="C:mitochondrion"/>
    <property type="evidence" value="ECO:0007669"/>
    <property type="project" value="TreeGrafter"/>
</dbReference>
<dbReference type="InterPro" id="IPR005814">
    <property type="entry name" value="Aminotrans_3"/>
</dbReference>
<evidence type="ECO:0000313" key="6">
    <source>
        <dbReference type="EMBL" id="KAA0176775.1"/>
    </source>
</evidence>
<dbReference type="EMBL" id="VLTL01000020">
    <property type="protein sequence ID" value="KAA0169684.1"/>
    <property type="molecule type" value="Genomic_DNA"/>
</dbReference>
<dbReference type="Proteomes" id="UP000322899">
    <property type="component" value="Unassembled WGS sequence"/>
</dbReference>
<evidence type="ECO:0000313" key="7">
    <source>
        <dbReference type="Proteomes" id="UP000322899"/>
    </source>
</evidence>
<evidence type="ECO:0000313" key="8">
    <source>
        <dbReference type="Proteomes" id="UP000324907"/>
    </source>
</evidence>
<evidence type="ECO:0000313" key="9">
    <source>
        <dbReference type="Proteomes" id="UP000325113"/>
    </source>
</evidence>
<evidence type="ECO:0000313" key="4">
    <source>
        <dbReference type="EMBL" id="KAA0162844.1"/>
    </source>
</evidence>
<dbReference type="InterPro" id="IPR015422">
    <property type="entry name" value="PyrdxlP-dep_Trfase_small"/>
</dbReference>
<evidence type="ECO:0000256" key="1">
    <source>
        <dbReference type="ARBA" id="ARBA00008954"/>
    </source>
</evidence>
<dbReference type="InterPro" id="IPR049704">
    <property type="entry name" value="Aminotrans_3_PPA_site"/>
</dbReference>
<evidence type="ECO:0000256" key="2">
    <source>
        <dbReference type="ARBA" id="ARBA00022898"/>
    </source>
</evidence>
<dbReference type="InterPro" id="IPR015421">
    <property type="entry name" value="PyrdxlP-dep_Trfase_major"/>
</dbReference>
<dbReference type="GO" id="GO:0030170">
    <property type="term" value="F:pyridoxal phosphate binding"/>
    <property type="evidence" value="ECO:0007669"/>
    <property type="project" value="InterPro"/>
</dbReference>
<organism evidence="5 8">
    <name type="scientific">Cafeteria roenbergensis</name>
    <name type="common">Marine flagellate</name>
    <dbReference type="NCBI Taxonomy" id="33653"/>
    <lineage>
        <taxon>Eukaryota</taxon>
        <taxon>Sar</taxon>
        <taxon>Stramenopiles</taxon>
        <taxon>Bigyra</taxon>
        <taxon>Opalozoa</taxon>
        <taxon>Bicosoecida</taxon>
        <taxon>Cafeteriaceae</taxon>
        <taxon>Cafeteria</taxon>
    </lineage>
</organism>
<protein>
    <submittedName>
        <fullName evidence="5">Uncharacterized protein</fullName>
    </submittedName>
</protein>
<dbReference type="PANTHER" id="PTHR45688">
    <property type="match status" value="1"/>
</dbReference>
<dbReference type="EMBL" id="VLTO01000006">
    <property type="protein sequence ID" value="KAA0176775.1"/>
    <property type="molecule type" value="Genomic_DNA"/>
</dbReference>
<dbReference type="Pfam" id="PF00202">
    <property type="entry name" value="Aminotran_3"/>
    <property type="match status" value="1"/>
</dbReference>
<comment type="caution">
    <text evidence="5">The sequence shown here is derived from an EMBL/GenBank/DDBJ whole genome shotgun (WGS) entry which is preliminary data.</text>
</comment>
<keyword evidence="2 3" id="KW-0663">Pyridoxal phosphate</keyword>
<dbReference type="SUPFAM" id="SSF53383">
    <property type="entry name" value="PLP-dependent transferases"/>
    <property type="match status" value="1"/>
</dbReference>
<proteinExistence type="inferred from homology"/>
<dbReference type="InterPro" id="IPR015424">
    <property type="entry name" value="PyrdxlP-dep_Trfase"/>
</dbReference>
<dbReference type="PANTHER" id="PTHR45688:SF13">
    <property type="entry name" value="ALANINE--GLYOXYLATE AMINOTRANSFERASE 2-LIKE"/>
    <property type="match status" value="1"/>
</dbReference>
<dbReference type="OrthoDB" id="425114at2759"/>
<dbReference type="Gene3D" id="3.40.640.10">
    <property type="entry name" value="Type I PLP-dependent aspartate aminotransferase-like (Major domain)"/>
    <property type="match status" value="1"/>
</dbReference>
<dbReference type="CDD" id="cd00610">
    <property type="entry name" value="OAT_like"/>
    <property type="match status" value="1"/>
</dbReference>
<reference evidence="7 8" key="1">
    <citation type="submission" date="2019-07" db="EMBL/GenBank/DDBJ databases">
        <title>Genomes of Cafeteria roenbergensis.</title>
        <authorList>
            <person name="Fischer M.G."/>
            <person name="Hackl T."/>
            <person name="Roman M."/>
        </authorList>
    </citation>
    <scope>NUCLEOTIDE SEQUENCE [LARGE SCALE GENOMIC DNA]</scope>
    <source>
        <strain evidence="4 9">Cflag</strain>
        <strain evidence="6 7">E4-10P</strain>
        <strain evidence="5 8">RCC970-E3</strain>
    </source>
</reference>
<dbReference type="EMBL" id="VLTM01000025">
    <property type="protein sequence ID" value="KAA0162844.1"/>
    <property type="molecule type" value="Genomic_DNA"/>
</dbReference>
<dbReference type="GO" id="GO:0008483">
    <property type="term" value="F:transaminase activity"/>
    <property type="evidence" value="ECO:0007669"/>
    <property type="project" value="InterPro"/>
</dbReference>
<dbReference type="Proteomes" id="UP000325113">
    <property type="component" value="Unassembled WGS sequence"/>
</dbReference>
<evidence type="ECO:0000256" key="3">
    <source>
        <dbReference type="RuleBase" id="RU003560"/>
    </source>
</evidence>
<sequence length="541" mass="56928">MAAVSAVSAPLGQARPKEQVAKAASIDVAALIAERKRVLGYNCQLNYPWQPMAVVRGEGQYLYDHEGRQYLDGVNNVCHVGHCHPKVVAAAAEQLATLNTNSRYLHPTVVEYARDLLSTFPAPLRDGCVFFVNSGSEANDLALRIARAHTGAHDVACVDHAYHGHLSSTIAFSPYKFDHAGGEGKAEWVHRLPIPCAYRGKHRGKSSDPAVGAAYAADAAALLDGTAASGRRVCAFFAESMLSCGGQVVLPAGYLRGVYAAVRAQGGICVADEVQVGFGRVGSHWWAFETQDVVPDIVTLGKPIGNGFPLAAVVVRAEVARSFDNGMGYFNTYGGNPVAAAVGQAVLRVVRDEGLLAKALSVGGALQAGFRAIGEAHAEIGDVRGMGLFVGAEIVKPVDFAERARAAGLRGDLAQAGAARAEAERLAGEAGSADRRDDAPPAPWKDLAEAIAQLMRERGVLVAVDGPWGNVIKLKPPMCFSHADVRRTLSELEAALKLARPAEYSRLCEAPRPVPAASRFAVEPLAAAAAAAADGARHSKL</sequence>
<gene>
    <name evidence="6" type="ORF">FNF27_01597</name>
    <name evidence="5" type="ORF">FNF28_01962</name>
    <name evidence="4" type="ORF">FNF31_03107</name>
</gene>
<evidence type="ECO:0000313" key="5">
    <source>
        <dbReference type="EMBL" id="KAA0169684.1"/>
    </source>
</evidence>
<accession>A0A5A8DYB8</accession>
<dbReference type="AlphaFoldDB" id="A0A5A8DYB8"/>
<dbReference type="PROSITE" id="PS00600">
    <property type="entry name" value="AA_TRANSFER_CLASS_3"/>
    <property type="match status" value="1"/>
</dbReference>
<dbReference type="Proteomes" id="UP000324907">
    <property type="component" value="Unassembled WGS sequence"/>
</dbReference>
<comment type="similarity">
    <text evidence="1 3">Belongs to the class-III pyridoxal-phosphate-dependent aminotransferase family.</text>
</comment>
<name>A0A5A8DYB8_CAFRO</name>